<reference evidence="3" key="1">
    <citation type="submission" date="2025-08" db="UniProtKB">
        <authorList>
            <consortium name="RefSeq"/>
        </authorList>
    </citation>
    <scope>IDENTIFICATION</scope>
    <source>
        <tissue evidence="3">Stem</tissue>
    </source>
</reference>
<evidence type="ECO:0000313" key="3">
    <source>
        <dbReference type="RefSeq" id="XP_050941578.1"/>
    </source>
</evidence>
<feature type="region of interest" description="Disordered" evidence="1">
    <location>
        <begin position="19"/>
        <end position="38"/>
    </location>
</feature>
<gene>
    <name evidence="3" type="primary">LOC127149750</name>
</gene>
<protein>
    <submittedName>
        <fullName evidence="3">Uncharacterized protein LOC127149750</fullName>
    </submittedName>
</protein>
<dbReference type="PANTHER" id="PTHR45085:SF3">
    <property type="entry name" value="S-ADENOSYL-L-METHIONINE-DEPENDENT METHYLTRANSFERASES SUPERFAMILY PROTEIN"/>
    <property type="match status" value="1"/>
</dbReference>
<dbReference type="SUPFAM" id="SSF53335">
    <property type="entry name" value="S-adenosyl-L-methionine-dependent methyltransferases"/>
    <property type="match status" value="1"/>
</dbReference>
<evidence type="ECO:0000313" key="2">
    <source>
        <dbReference type="Proteomes" id="UP001652600"/>
    </source>
</evidence>
<evidence type="ECO:0000256" key="1">
    <source>
        <dbReference type="SAM" id="MobiDB-lite"/>
    </source>
</evidence>
<keyword evidence="2" id="KW-1185">Reference proteome</keyword>
<proteinExistence type="predicted"/>
<organism evidence="2 3">
    <name type="scientific">Cucumis melo</name>
    <name type="common">Muskmelon</name>
    <dbReference type="NCBI Taxonomy" id="3656"/>
    <lineage>
        <taxon>Eukaryota</taxon>
        <taxon>Viridiplantae</taxon>
        <taxon>Streptophyta</taxon>
        <taxon>Embryophyta</taxon>
        <taxon>Tracheophyta</taxon>
        <taxon>Spermatophyta</taxon>
        <taxon>Magnoliopsida</taxon>
        <taxon>eudicotyledons</taxon>
        <taxon>Gunneridae</taxon>
        <taxon>Pentapetalae</taxon>
        <taxon>rosids</taxon>
        <taxon>fabids</taxon>
        <taxon>Cucurbitales</taxon>
        <taxon>Cucurbitaceae</taxon>
        <taxon>Benincaseae</taxon>
        <taxon>Cucumis</taxon>
    </lineage>
</organism>
<name>A0ABM3KUZ5_CUCME</name>
<dbReference type="RefSeq" id="XP_050941578.1">
    <property type="nucleotide sequence ID" value="XM_051085621.1"/>
</dbReference>
<dbReference type="Proteomes" id="UP001652600">
    <property type="component" value="Chromosome 6"/>
</dbReference>
<dbReference type="InterPro" id="IPR029063">
    <property type="entry name" value="SAM-dependent_MTases_sf"/>
</dbReference>
<sequence>MERHIRRFLNKLSFASLPLPLSSSSSSSSKPYKPSSNDWKKKLSSFINFFQSIRDLGLLHNHTKVICISAGVGHEVMALSHMGVHDVTGVELIDSPPLVSRVDPHSLPFFDHVFYLAFTAHLAEALFPSRFVYEMERAVRPNVVCVIVVEECGDYEVKEIVGLFMKSRFVNSINVTLTRLKMTQILMKRTS</sequence>
<dbReference type="PANTHER" id="PTHR45085">
    <property type="entry name" value="F21J9.14"/>
    <property type="match status" value="1"/>
</dbReference>
<feature type="compositionally biased region" description="Low complexity" evidence="1">
    <location>
        <begin position="19"/>
        <end position="36"/>
    </location>
</feature>
<accession>A0ABM3KUZ5</accession>
<dbReference type="GeneID" id="127149750"/>